<dbReference type="PANTHER" id="PTHR43685">
    <property type="entry name" value="GLYCOSYLTRANSFERASE"/>
    <property type="match status" value="1"/>
</dbReference>
<proteinExistence type="inferred from homology"/>
<dbReference type="InterPro" id="IPR050834">
    <property type="entry name" value="Glycosyltransf_2"/>
</dbReference>
<evidence type="ECO:0000313" key="3">
    <source>
        <dbReference type="EMBL" id="OUQ33208.1"/>
    </source>
</evidence>
<organism evidence="3 4">
    <name type="scientific">Massilimicrobiota timonensis</name>
    <dbReference type="NCBI Taxonomy" id="1776392"/>
    <lineage>
        <taxon>Bacteria</taxon>
        <taxon>Bacillati</taxon>
        <taxon>Bacillota</taxon>
        <taxon>Erysipelotrichia</taxon>
        <taxon>Erysipelotrichales</taxon>
        <taxon>Erysipelotrichaceae</taxon>
        <taxon>Massilimicrobiota</taxon>
    </lineage>
</organism>
<dbReference type="PANTHER" id="PTHR43685:SF11">
    <property type="entry name" value="GLYCOSYLTRANSFERASE TAGX-RELATED"/>
    <property type="match status" value="1"/>
</dbReference>
<name>A0A1Y4STH7_9FIRM</name>
<dbReference type="InterPro" id="IPR001173">
    <property type="entry name" value="Glyco_trans_2-like"/>
</dbReference>
<dbReference type="Gene3D" id="3.90.550.10">
    <property type="entry name" value="Spore Coat Polysaccharide Biosynthesis Protein SpsA, Chain A"/>
    <property type="match status" value="1"/>
</dbReference>
<comment type="similarity">
    <text evidence="1">Belongs to the glycosyltransferase 2 family.</text>
</comment>
<dbReference type="RefSeq" id="WP_087359232.1">
    <property type="nucleotide sequence ID" value="NZ_NFLJ01000035.1"/>
</dbReference>
<dbReference type="CDD" id="cd00761">
    <property type="entry name" value="Glyco_tranf_GTA_type"/>
    <property type="match status" value="1"/>
</dbReference>
<dbReference type="SUPFAM" id="SSF53448">
    <property type="entry name" value="Nucleotide-diphospho-sugar transferases"/>
    <property type="match status" value="1"/>
</dbReference>
<accession>A0A1Y4STH7</accession>
<protein>
    <recommendedName>
        <fullName evidence="2">Glycosyltransferase 2-like domain-containing protein</fullName>
    </recommendedName>
</protein>
<reference evidence="3 4" key="1">
    <citation type="journal article" date="2018" name="BMC Genomics">
        <title>Whole genome sequencing and function prediction of 133 gut anaerobes isolated from chicken caecum in pure cultures.</title>
        <authorList>
            <person name="Medvecky M."/>
            <person name="Cejkova D."/>
            <person name="Polansky O."/>
            <person name="Karasova D."/>
            <person name="Kubasova T."/>
            <person name="Cizek A."/>
            <person name="Rychlik I."/>
        </authorList>
    </citation>
    <scope>NUCLEOTIDE SEQUENCE [LARGE SCALE GENOMIC DNA]</scope>
    <source>
        <strain evidence="3 4">An13</strain>
    </source>
</reference>
<comment type="caution">
    <text evidence="3">The sequence shown here is derived from an EMBL/GenBank/DDBJ whole genome shotgun (WGS) entry which is preliminary data.</text>
</comment>
<feature type="domain" description="Glycosyltransferase 2-like" evidence="2">
    <location>
        <begin position="6"/>
        <end position="171"/>
    </location>
</feature>
<keyword evidence="4" id="KW-1185">Reference proteome</keyword>
<evidence type="ECO:0000259" key="2">
    <source>
        <dbReference type="Pfam" id="PF00535"/>
    </source>
</evidence>
<dbReference type="AlphaFoldDB" id="A0A1Y4STH7"/>
<evidence type="ECO:0000256" key="1">
    <source>
        <dbReference type="ARBA" id="ARBA00006739"/>
    </source>
</evidence>
<dbReference type="InterPro" id="IPR029044">
    <property type="entry name" value="Nucleotide-diphossugar_trans"/>
</dbReference>
<dbReference type="Proteomes" id="UP000195305">
    <property type="component" value="Unassembled WGS sequence"/>
</dbReference>
<gene>
    <name evidence="3" type="ORF">B5E75_11105</name>
</gene>
<dbReference type="EMBL" id="NFLJ01000035">
    <property type="protein sequence ID" value="OUQ33208.1"/>
    <property type="molecule type" value="Genomic_DNA"/>
</dbReference>
<sequence length="302" mass="35104">MSKLVSVIIPTYKGIYTIEKAINSVLIQTYQNFEIIIVDDNGIGTICGNQTKKIIRQYNNKKIKYIQHKSNQNGAYARNTGINASQGDFVTFLDDDDYFERTRLEKCVYQLKKYNEYDGVYTSVNIVKNNKIINIIKAKKSGSLSEDLLLNENLFGTGSNLFLTRKSVKQLGGFNVMYTRNQDYEFMLRFFRQFKIINYNEALVNKTLGGTNIPTVKKYITIKKMIYNDFKNEINLLSEQKKTMLLSNTLNTLLNSAYLYQSMSDIVYVESLFNKYGVKIGIKNRIRKIFLKFGIYKLIRFK</sequence>
<dbReference type="Pfam" id="PF00535">
    <property type="entry name" value="Glycos_transf_2"/>
    <property type="match status" value="1"/>
</dbReference>
<evidence type="ECO:0000313" key="4">
    <source>
        <dbReference type="Proteomes" id="UP000195305"/>
    </source>
</evidence>
<dbReference type="OrthoDB" id="9807674at2"/>